<gene>
    <name evidence="2" type="ORF">HZS61_012447</name>
</gene>
<dbReference type="GO" id="GO:0008168">
    <property type="term" value="F:methyltransferase activity"/>
    <property type="evidence" value="ECO:0007669"/>
    <property type="project" value="TreeGrafter"/>
</dbReference>
<protein>
    <recommendedName>
        <fullName evidence="4">Methyltransferase</fullName>
    </recommendedName>
</protein>
<dbReference type="Pfam" id="PF13489">
    <property type="entry name" value="Methyltransf_23"/>
    <property type="match status" value="1"/>
</dbReference>
<comment type="similarity">
    <text evidence="1">Belongs to the methyltransferase superfamily. LaeA methyltransferase family.</text>
</comment>
<dbReference type="InterPro" id="IPR029063">
    <property type="entry name" value="SAM-dependent_MTases_sf"/>
</dbReference>
<evidence type="ECO:0000313" key="2">
    <source>
        <dbReference type="EMBL" id="KAF6523948.1"/>
    </source>
</evidence>
<accession>A0A8H6GT00</accession>
<name>A0A8H6GT00_FUSOX</name>
<dbReference type="SUPFAM" id="SSF53335">
    <property type="entry name" value="S-adenosyl-L-methionine-dependent methyltransferases"/>
    <property type="match status" value="1"/>
</dbReference>
<dbReference type="PANTHER" id="PTHR43591:SF24">
    <property type="entry name" value="2-METHOXY-6-POLYPRENYL-1,4-BENZOQUINOL METHYLASE, MITOCHONDRIAL"/>
    <property type="match status" value="1"/>
</dbReference>
<evidence type="ECO:0000256" key="1">
    <source>
        <dbReference type="ARBA" id="ARBA00038158"/>
    </source>
</evidence>
<dbReference type="Gene3D" id="3.40.50.150">
    <property type="entry name" value="Vaccinia Virus protein VP39"/>
    <property type="match status" value="1"/>
</dbReference>
<evidence type="ECO:0000313" key="3">
    <source>
        <dbReference type="Proteomes" id="UP000593570"/>
    </source>
</evidence>
<organism evidence="2 3">
    <name type="scientific">Fusarium oxysporum f. sp. conglutinans</name>
    <dbReference type="NCBI Taxonomy" id="100902"/>
    <lineage>
        <taxon>Eukaryota</taxon>
        <taxon>Fungi</taxon>
        <taxon>Dikarya</taxon>
        <taxon>Ascomycota</taxon>
        <taxon>Pezizomycotina</taxon>
        <taxon>Sordariomycetes</taxon>
        <taxon>Hypocreomycetidae</taxon>
        <taxon>Hypocreales</taxon>
        <taxon>Nectriaceae</taxon>
        <taxon>Fusarium</taxon>
        <taxon>Fusarium oxysporum species complex</taxon>
    </lineage>
</organism>
<dbReference type="EMBL" id="JACDXP010000005">
    <property type="protein sequence ID" value="KAF6523948.1"/>
    <property type="molecule type" value="Genomic_DNA"/>
</dbReference>
<dbReference type="CDD" id="cd02440">
    <property type="entry name" value="AdoMet_MTases"/>
    <property type="match status" value="1"/>
</dbReference>
<dbReference type="AlphaFoldDB" id="A0A8H6GT00"/>
<proteinExistence type="inferred from homology"/>
<comment type="caution">
    <text evidence="2">The sequence shown here is derived from an EMBL/GenBank/DDBJ whole genome shotgun (WGS) entry which is preliminary data.</text>
</comment>
<reference evidence="2 3" key="1">
    <citation type="journal article" date="2020" name="bioRxiv">
        <title>A chromosome-scale genome assembly for the Fusarium oxysporum strain Fo5176 to establish a model Arabidopsis-fungal pathosystem.</title>
        <authorList>
            <person name="Fokkens L."/>
            <person name="Guo L."/>
            <person name="Dora S."/>
            <person name="Wang B."/>
            <person name="Ye K."/>
            <person name="Sanchez-Rodriguez C."/>
            <person name="Croll D."/>
        </authorList>
    </citation>
    <scope>NUCLEOTIDE SEQUENCE [LARGE SCALE GENOMIC DNA]</scope>
    <source>
        <strain evidence="2 3">Fo5176</strain>
    </source>
</reference>
<sequence>MQCIHGALPCRDGEEWTTPTSSAPNWDHSLGPIKQAGLVDTWYWRACFSRLSLSHIILPVLAFPAFEQASPATYVPYHRDKVWVSVTGICIDPEEDPTSDYGDSIATSEFTSVNTRELYSYEHGRRYQGFLCGRYGLPNDDAEQVREGLKHKLYLDYLLDGKLFLAPIGNNPQKIVDLGTGVGMWAQDVAENFPSARVIGCDLSPIQPHWTPPNVEFRVEDLEDENRPWTRIYDDADLIHVRALLQTLRKPRQLLERAFEKLKPGAWIEIHEIVPFVFSVDGTAGDDHPMNQFYRLVEGPFTTIYGWNLRFPFQIVEALRDVGFINVNERHSYTPVGRWHQEAKMREMGIFTQNILEEWVTAMLGRPDIMGVTEEEAYELGHSVFETFNNTRIHAQLDWIDCWAQKPLS</sequence>
<dbReference type="PANTHER" id="PTHR43591">
    <property type="entry name" value="METHYLTRANSFERASE"/>
    <property type="match status" value="1"/>
</dbReference>
<evidence type="ECO:0008006" key="4">
    <source>
        <dbReference type="Google" id="ProtNLM"/>
    </source>
</evidence>
<dbReference type="Proteomes" id="UP000593570">
    <property type="component" value="Unassembled WGS sequence"/>
</dbReference>